<dbReference type="Proteomes" id="UP000675940">
    <property type="component" value="Unassembled WGS sequence"/>
</dbReference>
<comment type="caution">
    <text evidence="1">The sequence shown here is derived from an EMBL/GenBank/DDBJ whole genome shotgun (WGS) entry which is preliminary data.</text>
</comment>
<name>A0A940S4G2_9RHOB</name>
<protein>
    <submittedName>
        <fullName evidence="1">Protein phosphatase</fullName>
    </submittedName>
</protein>
<gene>
    <name evidence="1" type="ORF">J5474_15280</name>
</gene>
<reference evidence="1" key="1">
    <citation type="submission" date="2021-03" db="EMBL/GenBank/DDBJ databases">
        <title>Sagittula salina sp. nov. strain M10.9X isolated from the marine waste.</title>
        <authorList>
            <person name="Satari L."/>
            <person name="Molina-Menor E."/>
            <person name="Vidal-Verdu A."/>
            <person name="Pascual J."/>
            <person name="Pereto J."/>
            <person name="Porcar M."/>
        </authorList>
    </citation>
    <scope>NUCLEOTIDE SEQUENCE</scope>
    <source>
        <strain evidence="1">M10.9X</strain>
    </source>
</reference>
<dbReference type="SUPFAM" id="SSF52799">
    <property type="entry name" value="(Phosphotyrosine protein) phosphatases II"/>
    <property type="match status" value="1"/>
</dbReference>
<keyword evidence="2" id="KW-1185">Reference proteome</keyword>
<dbReference type="AlphaFoldDB" id="A0A940S4G2"/>
<dbReference type="InterPro" id="IPR029021">
    <property type="entry name" value="Prot-tyrosine_phosphatase-like"/>
</dbReference>
<sequence length="170" mass="18399">MVMHALPVGGGILCLSSLPGRGGDYRGDLEHMSHWRPAMVISLVTEVELVEAGAQALGQHIQDKGTRWVQLSIPTGEEPSARVRERWPQVAAQAQRALLGGGRVLVHSAHGGGRCGMVALRLMIETGEAKDEALARLRAICPECEGNTGQTNWSLKAERGAVRFVRHPER</sequence>
<accession>A0A940S4G2</accession>
<dbReference type="Gene3D" id="3.90.190.10">
    <property type="entry name" value="Protein tyrosine phosphatase superfamily"/>
    <property type="match status" value="1"/>
</dbReference>
<proteinExistence type="predicted"/>
<evidence type="ECO:0000313" key="2">
    <source>
        <dbReference type="Proteomes" id="UP000675940"/>
    </source>
</evidence>
<evidence type="ECO:0000313" key="1">
    <source>
        <dbReference type="EMBL" id="MBP0483845.1"/>
    </source>
</evidence>
<dbReference type="EMBL" id="JAGISH010000008">
    <property type="protein sequence ID" value="MBP0483845.1"/>
    <property type="molecule type" value="Genomic_DNA"/>
</dbReference>
<organism evidence="1 2">
    <name type="scientific">Sagittula salina</name>
    <dbReference type="NCBI Taxonomy" id="2820268"/>
    <lineage>
        <taxon>Bacteria</taxon>
        <taxon>Pseudomonadati</taxon>
        <taxon>Pseudomonadota</taxon>
        <taxon>Alphaproteobacteria</taxon>
        <taxon>Rhodobacterales</taxon>
        <taxon>Roseobacteraceae</taxon>
        <taxon>Sagittula</taxon>
    </lineage>
</organism>